<dbReference type="Proteomes" id="UP000324800">
    <property type="component" value="Unassembled WGS sequence"/>
</dbReference>
<organism evidence="3 4">
    <name type="scientific">Streblomastix strix</name>
    <dbReference type="NCBI Taxonomy" id="222440"/>
    <lineage>
        <taxon>Eukaryota</taxon>
        <taxon>Metamonada</taxon>
        <taxon>Preaxostyla</taxon>
        <taxon>Oxymonadida</taxon>
        <taxon>Streblomastigidae</taxon>
        <taxon>Streblomastix</taxon>
    </lineage>
</organism>
<feature type="domain" description="Protein kinase" evidence="2">
    <location>
        <begin position="1"/>
        <end position="179"/>
    </location>
</feature>
<gene>
    <name evidence="3" type="ORF">EZS28_025095</name>
</gene>
<feature type="coiled-coil region" evidence="1">
    <location>
        <begin position="234"/>
        <end position="268"/>
    </location>
</feature>
<dbReference type="InterPro" id="IPR000719">
    <property type="entry name" value="Prot_kinase_dom"/>
</dbReference>
<comment type="caution">
    <text evidence="3">The sequence shown here is derived from an EMBL/GenBank/DDBJ whole genome shotgun (WGS) entry which is preliminary data.</text>
</comment>
<evidence type="ECO:0000256" key="1">
    <source>
        <dbReference type="SAM" id="Coils"/>
    </source>
</evidence>
<dbReference type="GO" id="GO:0005524">
    <property type="term" value="F:ATP binding"/>
    <property type="evidence" value="ECO:0007669"/>
    <property type="project" value="InterPro"/>
</dbReference>
<dbReference type="PANTHER" id="PTHR44167:SF24">
    <property type="entry name" value="SERINE_THREONINE-PROTEIN KINASE CHK2"/>
    <property type="match status" value="1"/>
</dbReference>
<dbReference type="AlphaFoldDB" id="A0A5J4VA98"/>
<dbReference type="Gene3D" id="1.10.510.10">
    <property type="entry name" value="Transferase(Phosphotransferase) domain 1"/>
    <property type="match status" value="1"/>
</dbReference>
<dbReference type="EMBL" id="SNRW01008530">
    <property type="protein sequence ID" value="KAA6379377.1"/>
    <property type="molecule type" value="Genomic_DNA"/>
</dbReference>
<dbReference type="SMART" id="SM00220">
    <property type="entry name" value="S_TKc"/>
    <property type="match status" value="1"/>
</dbReference>
<dbReference type="InterPro" id="IPR008271">
    <property type="entry name" value="Ser/Thr_kinase_AS"/>
</dbReference>
<evidence type="ECO:0000259" key="2">
    <source>
        <dbReference type="PROSITE" id="PS50011"/>
    </source>
</evidence>
<dbReference type="PROSITE" id="PS00108">
    <property type="entry name" value="PROTEIN_KINASE_ST"/>
    <property type="match status" value="1"/>
</dbReference>
<protein>
    <recommendedName>
        <fullName evidence="2">Protein kinase domain-containing protein</fullName>
    </recommendedName>
</protein>
<dbReference type="PROSITE" id="PS50011">
    <property type="entry name" value="PROTEIN_KINASE_DOM"/>
    <property type="match status" value="1"/>
</dbReference>
<evidence type="ECO:0000313" key="3">
    <source>
        <dbReference type="EMBL" id="KAA6379377.1"/>
    </source>
</evidence>
<reference evidence="3 4" key="1">
    <citation type="submission" date="2019-03" db="EMBL/GenBank/DDBJ databases">
        <title>Single cell metagenomics reveals metabolic interactions within the superorganism composed of flagellate Streblomastix strix and complex community of Bacteroidetes bacteria on its surface.</title>
        <authorList>
            <person name="Treitli S.C."/>
            <person name="Kolisko M."/>
            <person name="Husnik F."/>
            <person name="Keeling P."/>
            <person name="Hampl V."/>
        </authorList>
    </citation>
    <scope>NUCLEOTIDE SEQUENCE [LARGE SCALE GENOMIC DNA]</scope>
    <source>
        <strain evidence="3">ST1C</strain>
    </source>
</reference>
<dbReference type="Pfam" id="PF00069">
    <property type="entry name" value="Pkinase"/>
    <property type="match status" value="1"/>
</dbReference>
<keyword evidence="1" id="KW-0175">Coiled coil</keyword>
<accession>A0A5J4VA98</accession>
<sequence>MITLNIITKQPHVPLPSYTLKALMKQILEGMRVIHATNFIHLDIKCDNILLHSPPGSGCVYVKIADFGFAKEEDLNNKQTYLKGTLPYWGPELYQFPINLTHNVDQFAIGVIFYRLLSRRYPVDGKNKVEQGKMLANLESIGRPQEIKDDILWDLLSKLLEFDPIKRITAEQALQHPYFTSPESLSDVSKEQQDLAQIAQLQEGNFSITKFDKDPTFIVAESVIKQFILEDIRLQKLKEQQFDQQKGLRQQEDELKEESQTVFSLKELEEKQLNNNYKQSKIQLNQT</sequence>
<dbReference type="PANTHER" id="PTHR44167">
    <property type="entry name" value="OVARIAN-SPECIFIC SERINE/THREONINE-PROTEIN KINASE LOK-RELATED"/>
    <property type="match status" value="1"/>
</dbReference>
<name>A0A5J4VA98_9EUKA</name>
<dbReference type="InterPro" id="IPR011009">
    <property type="entry name" value="Kinase-like_dom_sf"/>
</dbReference>
<dbReference type="GO" id="GO:0004672">
    <property type="term" value="F:protein kinase activity"/>
    <property type="evidence" value="ECO:0007669"/>
    <property type="project" value="InterPro"/>
</dbReference>
<dbReference type="OrthoDB" id="4062651at2759"/>
<dbReference type="SUPFAM" id="SSF56112">
    <property type="entry name" value="Protein kinase-like (PK-like)"/>
    <property type="match status" value="1"/>
</dbReference>
<evidence type="ECO:0000313" key="4">
    <source>
        <dbReference type="Proteomes" id="UP000324800"/>
    </source>
</evidence>
<proteinExistence type="predicted"/>